<proteinExistence type="predicted"/>
<dbReference type="RefSeq" id="WP_214659109.1">
    <property type="nucleotide sequence ID" value="NZ_CP017634.1"/>
</dbReference>
<dbReference type="PIRSF" id="PIRSF034452">
    <property type="entry name" value="TIM-br_sig_trnsd"/>
    <property type="match status" value="1"/>
</dbReference>
<accession>A0A3G1KP91</accession>
<dbReference type="InterPro" id="IPR009215">
    <property type="entry name" value="TIM-br_IGPS-like"/>
</dbReference>
<evidence type="ECO:0000259" key="1">
    <source>
        <dbReference type="Pfam" id="PF09370"/>
    </source>
</evidence>
<sequence length="277" mass="29759">MAQRYSREQIMERLHGQIKSGKPLIMFGAGSGLTAKCAEKGGADLIGVYSTAIYRMRGIPSLMAWLPYSNANEHLLNMSKEILPTVKSTPCIAGIGAHDPALDMDSFLDHVVQMGFSGVTNEPFVGLYGEYFANQLERAGLGFSTEVELIRRARAKNIFTIAWVMSPQEACTMAKAGADILGAMIGVTTGGMSGESEVISLEKATKDVQEMIKAAKGVNPDINVLTHGGPFCDVETAQYSIKYSSAVGYASGSSGERIPTEEAIVKITQQYKAMKLS</sequence>
<dbReference type="InterPro" id="IPR013785">
    <property type="entry name" value="Aldolase_TIM"/>
</dbReference>
<name>A0A3G1KP91_FORW1</name>
<reference evidence="2 3" key="1">
    <citation type="submission" date="2016-10" db="EMBL/GenBank/DDBJ databases">
        <title>Complete Genome Sequence of Peptococcaceae strain DCMF.</title>
        <authorList>
            <person name="Edwards R.J."/>
            <person name="Holland S.I."/>
            <person name="Deshpande N.P."/>
            <person name="Wong Y.K."/>
            <person name="Ertan H."/>
            <person name="Manefield M."/>
            <person name="Russell T.L."/>
            <person name="Lee M.J."/>
        </authorList>
    </citation>
    <scope>NUCLEOTIDE SEQUENCE [LARGE SCALE GENOMIC DNA]</scope>
    <source>
        <strain evidence="2 3">DCMF</strain>
    </source>
</reference>
<protein>
    <recommendedName>
        <fullName evidence="1">TIM-barrel domain-containing protein</fullName>
    </recommendedName>
</protein>
<dbReference type="Proteomes" id="UP000323521">
    <property type="component" value="Chromosome"/>
</dbReference>
<dbReference type="Gene3D" id="3.20.20.70">
    <property type="entry name" value="Aldolase class I"/>
    <property type="match status" value="1"/>
</dbReference>
<feature type="domain" description="TIM-barrel" evidence="1">
    <location>
        <begin position="9"/>
        <end position="273"/>
    </location>
</feature>
<dbReference type="KEGG" id="fwa:DCMF_05220"/>
<dbReference type="InterPro" id="IPR051353">
    <property type="entry name" value="Tobamovirus_resist_UPF0261"/>
</dbReference>
<gene>
    <name evidence="2" type="ORF">DCMF_05220</name>
</gene>
<dbReference type="Pfam" id="PF09370">
    <property type="entry name" value="PEP_hydrolase"/>
    <property type="match status" value="1"/>
</dbReference>
<dbReference type="PANTHER" id="PTHR31862">
    <property type="entry name" value="UPF0261 DOMAIN PROTEIN (AFU_ORTHOLOGUE AFUA_1G10120)"/>
    <property type="match status" value="1"/>
</dbReference>
<evidence type="ECO:0000313" key="3">
    <source>
        <dbReference type="Proteomes" id="UP000323521"/>
    </source>
</evidence>
<dbReference type="GO" id="GO:0003824">
    <property type="term" value="F:catalytic activity"/>
    <property type="evidence" value="ECO:0007669"/>
    <property type="project" value="InterPro"/>
</dbReference>
<dbReference type="InterPro" id="IPR015813">
    <property type="entry name" value="Pyrv/PenolPyrv_kinase-like_dom"/>
</dbReference>
<dbReference type="AlphaFoldDB" id="A0A3G1KP91"/>
<evidence type="ECO:0000313" key="2">
    <source>
        <dbReference type="EMBL" id="ATW24267.1"/>
    </source>
</evidence>
<organism evidence="2 3">
    <name type="scientific">Formimonas warabiya</name>
    <dbReference type="NCBI Taxonomy" id="1761012"/>
    <lineage>
        <taxon>Bacteria</taxon>
        <taxon>Bacillati</taxon>
        <taxon>Bacillota</taxon>
        <taxon>Clostridia</taxon>
        <taxon>Eubacteriales</taxon>
        <taxon>Peptococcaceae</taxon>
        <taxon>Candidatus Formimonas</taxon>
    </lineage>
</organism>
<keyword evidence="3" id="KW-1185">Reference proteome</keyword>
<dbReference type="EMBL" id="CP017634">
    <property type="protein sequence ID" value="ATW24267.1"/>
    <property type="molecule type" value="Genomic_DNA"/>
</dbReference>
<dbReference type="SUPFAM" id="SSF51621">
    <property type="entry name" value="Phosphoenolpyruvate/pyruvate domain"/>
    <property type="match status" value="1"/>
</dbReference>
<dbReference type="PANTHER" id="PTHR31862:SF1">
    <property type="entry name" value="UPF0261 DOMAIN PROTEIN (AFU_ORTHOLOGUE AFUA_1G10120)"/>
    <property type="match status" value="1"/>
</dbReference>